<dbReference type="AlphaFoldDB" id="A0A6B8KB85"/>
<protein>
    <submittedName>
        <fullName evidence="2">Uncharacterized protein</fullName>
    </submittedName>
</protein>
<keyword evidence="3" id="KW-1185">Reference proteome</keyword>
<name>A0A6B8KB85_9HYPH</name>
<evidence type="ECO:0000313" key="2">
    <source>
        <dbReference type="EMBL" id="QGM44792.1"/>
    </source>
</evidence>
<evidence type="ECO:0000313" key="3">
    <source>
        <dbReference type="Proteomes" id="UP000309061"/>
    </source>
</evidence>
<organism evidence="2 3">
    <name type="scientific">Methylocystis heyeri</name>
    <dbReference type="NCBI Taxonomy" id="391905"/>
    <lineage>
        <taxon>Bacteria</taxon>
        <taxon>Pseudomonadati</taxon>
        <taxon>Pseudomonadota</taxon>
        <taxon>Alphaproteobacteria</taxon>
        <taxon>Hyphomicrobiales</taxon>
        <taxon>Methylocystaceae</taxon>
        <taxon>Methylocystis</taxon>
    </lineage>
</organism>
<gene>
    <name evidence="2" type="ORF">H2LOC_003300</name>
</gene>
<keyword evidence="1" id="KW-0812">Transmembrane</keyword>
<reference evidence="2 3" key="1">
    <citation type="submission" date="2019-11" db="EMBL/GenBank/DDBJ databases">
        <title>The genome sequence of Methylocystis heyeri.</title>
        <authorList>
            <person name="Oshkin I.Y."/>
            <person name="Miroshnikov K."/>
            <person name="Dedysh S.N."/>
        </authorList>
    </citation>
    <scope>NUCLEOTIDE SEQUENCE [LARGE SCALE GENOMIC DNA]</scope>
    <source>
        <strain evidence="2 3">H2</strain>
    </source>
</reference>
<feature type="transmembrane region" description="Helical" evidence="1">
    <location>
        <begin position="21"/>
        <end position="46"/>
    </location>
</feature>
<dbReference type="EMBL" id="CP046052">
    <property type="protein sequence ID" value="QGM44792.1"/>
    <property type="molecule type" value="Genomic_DNA"/>
</dbReference>
<sequence>MKRIAVGLESLSMRSAPPKKWRLLIYFIGFFSAFVCAECALLWVYYKDEFTQSESRHIEIAETHLTELAGAMQRKYAGYSVDVRHGAILFELRWGQNSESKGSLDVHSLSRYGNELRQIFPQYDSIRIVSTDGIELFHSVKNESDAFGDRYLYYT</sequence>
<proteinExistence type="predicted"/>
<evidence type="ECO:0000256" key="1">
    <source>
        <dbReference type="SAM" id="Phobius"/>
    </source>
</evidence>
<dbReference type="KEGG" id="mhey:H2LOC_003300"/>
<dbReference type="RefSeq" id="WP_136495089.1">
    <property type="nucleotide sequence ID" value="NZ_CP046052.1"/>
</dbReference>
<keyword evidence="1" id="KW-1133">Transmembrane helix</keyword>
<dbReference type="Proteomes" id="UP000309061">
    <property type="component" value="Chromosome"/>
</dbReference>
<accession>A0A6B8KB85</accession>
<keyword evidence="1" id="KW-0472">Membrane</keyword>